<comment type="caution">
    <text evidence="1">The sequence shown here is derived from an EMBL/GenBank/DDBJ whole genome shotgun (WGS) entry which is preliminary data.</text>
</comment>
<protein>
    <submittedName>
        <fullName evidence="1">9019_t:CDS:1</fullName>
    </submittedName>
</protein>
<name>A0ACA9ME73_9GLOM</name>
<sequence>MYSEDSYDSSSDEEISERLDKLQKKISTLSGINYEQVIKKSKKIFKRINYELSKKEKKINFLRDENYELQEQYYKKYIR</sequence>
<keyword evidence="2" id="KW-1185">Reference proteome</keyword>
<organism evidence="1 2">
    <name type="scientific">Scutellospora calospora</name>
    <dbReference type="NCBI Taxonomy" id="85575"/>
    <lineage>
        <taxon>Eukaryota</taxon>
        <taxon>Fungi</taxon>
        <taxon>Fungi incertae sedis</taxon>
        <taxon>Mucoromycota</taxon>
        <taxon>Glomeromycotina</taxon>
        <taxon>Glomeromycetes</taxon>
        <taxon>Diversisporales</taxon>
        <taxon>Gigasporaceae</taxon>
        <taxon>Scutellospora</taxon>
    </lineage>
</organism>
<dbReference type="EMBL" id="CAJVPM010012260">
    <property type="protein sequence ID" value="CAG8586911.1"/>
    <property type="molecule type" value="Genomic_DNA"/>
</dbReference>
<accession>A0ACA9ME73</accession>
<evidence type="ECO:0000313" key="2">
    <source>
        <dbReference type="Proteomes" id="UP000789860"/>
    </source>
</evidence>
<evidence type="ECO:0000313" key="1">
    <source>
        <dbReference type="EMBL" id="CAG8586911.1"/>
    </source>
</evidence>
<dbReference type="Proteomes" id="UP000789860">
    <property type="component" value="Unassembled WGS sequence"/>
</dbReference>
<proteinExistence type="predicted"/>
<reference evidence="1" key="1">
    <citation type="submission" date="2021-06" db="EMBL/GenBank/DDBJ databases">
        <authorList>
            <person name="Kallberg Y."/>
            <person name="Tangrot J."/>
            <person name="Rosling A."/>
        </authorList>
    </citation>
    <scope>NUCLEOTIDE SEQUENCE</scope>
    <source>
        <strain evidence="1">AU212A</strain>
    </source>
</reference>
<gene>
    <name evidence="1" type="ORF">SCALOS_LOCUS6429</name>
</gene>